<accession>A0A812G1B5</accession>
<keyword evidence="3" id="KW-1185">Reference proteome</keyword>
<feature type="compositionally biased region" description="Polar residues" evidence="1">
    <location>
        <begin position="57"/>
        <end position="77"/>
    </location>
</feature>
<dbReference type="AlphaFoldDB" id="A0A812G1B5"/>
<evidence type="ECO:0000313" key="3">
    <source>
        <dbReference type="Proteomes" id="UP000604046"/>
    </source>
</evidence>
<comment type="caution">
    <text evidence="2">The sequence shown here is derived from an EMBL/GenBank/DDBJ whole genome shotgun (WGS) entry which is preliminary data.</text>
</comment>
<dbReference type="EMBL" id="CAJNDS010000001">
    <property type="protein sequence ID" value="CAE6910203.1"/>
    <property type="molecule type" value="Genomic_DNA"/>
</dbReference>
<feature type="region of interest" description="Disordered" evidence="1">
    <location>
        <begin position="1"/>
        <end position="145"/>
    </location>
</feature>
<evidence type="ECO:0000256" key="1">
    <source>
        <dbReference type="SAM" id="MobiDB-lite"/>
    </source>
</evidence>
<organism evidence="2 3">
    <name type="scientific">Symbiodinium natans</name>
    <dbReference type="NCBI Taxonomy" id="878477"/>
    <lineage>
        <taxon>Eukaryota</taxon>
        <taxon>Sar</taxon>
        <taxon>Alveolata</taxon>
        <taxon>Dinophyceae</taxon>
        <taxon>Suessiales</taxon>
        <taxon>Symbiodiniaceae</taxon>
        <taxon>Symbiodinium</taxon>
    </lineage>
</organism>
<protein>
    <submittedName>
        <fullName evidence="2">Uncharacterized protein</fullName>
    </submittedName>
</protein>
<evidence type="ECO:0000313" key="2">
    <source>
        <dbReference type="EMBL" id="CAE6910203.1"/>
    </source>
</evidence>
<name>A0A812G1B5_9DINO</name>
<gene>
    <name evidence="2" type="ORF">SNAT2548_LOCUS89</name>
</gene>
<proteinExistence type="predicted"/>
<sequence>MAYKAARRSVTMPTPKASEQRRPSRPMPRLSPALARPMQSLHLPAESRRHKPRPRKNSGSALTRSPSEGDYSSAQNDAESDRSGDSDDELTQLAPVVELFDASFSWQGEAPPEAEASDKPPPVLRLSSAQESRRTPGPPEGWCNC</sequence>
<reference evidence="2" key="1">
    <citation type="submission" date="2021-02" db="EMBL/GenBank/DDBJ databases">
        <authorList>
            <person name="Dougan E. K."/>
            <person name="Rhodes N."/>
            <person name="Thang M."/>
            <person name="Chan C."/>
        </authorList>
    </citation>
    <scope>NUCLEOTIDE SEQUENCE</scope>
</reference>
<dbReference type="Proteomes" id="UP000604046">
    <property type="component" value="Unassembled WGS sequence"/>
</dbReference>